<organism evidence="3 4">
    <name type="scientific">Flagellimonas taeanensis</name>
    <dbReference type="NCBI Taxonomy" id="1005926"/>
    <lineage>
        <taxon>Bacteria</taxon>
        <taxon>Pseudomonadati</taxon>
        <taxon>Bacteroidota</taxon>
        <taxon>Flavobacteriia</taxon>
        <taxon>Flavobacteriales</taxon>
        <taxon>Flavobacteriaceae</taxon>
        <taxon>Flagellimonas</taxon>
    </lineage>
</organism>
<dbReference type="InterPro" id="IPR016181">
    <property type="entry name" value="Acyl_CoA_acyltransferase"/>
</dbReference>
<accession>A0A1M6V0U9</accession>
<evidence type="ECO:0000313" key="2">
    <source>
        <dbReference type="EMBL" id="SFC21539.1"/>
    </source>
</evidence>
<dbReference type="InterPro" id="IPR038740">
    <property type="entry name" value="BioF2-like_GNAT_dom"/>
</dbReference>
<evidence type="ECO:0000313" key="3">
    <source>
        <dbReference type="EMBL" id="SHK75122.1"/>
    </source>
</evidence>
<keyword evidence="5" id="KW-1185">Reference proteome</keyword>
<gene>
    <name evidence="2" type="ORF">SAMN04487891_107151</name>
    <name evidence="3" type="ORF">SAMN05216293_1854</name>
</gene>
<evidence type="ECO:0000313" key="5">
    <source>
        <dbReference type="Proteomes" id="UP000198940"/>
    </source>
</evidence>
<dbReference type="OrthoDB" id="1426896at2"/>
<evidence type="ECO:0000313" key="4">
    <source>
        <dbReference type="Proteomes" id="UP000184031"/>
    </source>
</evidence>
<dbReference type="Proteomes" id="UP000198940">
    <property type="component" value="Unassembled WGS sequence"/>
</dbReference>
<reference evidence="3 4" key="1">
    <citation type="submission" date="2016-11" db="EMBL/GenBank/DDBJ databases">
        <authorList>
            <person name="Varghese N."/>
            <person name="Submissions S."/>
        </authorList>
    </citation>
    <scope>NUCLEOTIDE SEQUENCE [LARGE SCALE GENOMIC DNA]</scope>
    <source>
        <strain evidence="3 4">CGMCC 1.12174</strain>
        <strain evidence="2 5">DSM 26351</strain>
    </source>
</reference>
<dbReference type="RefSeq" id="WP_072879098.1">
    <property type="nucleotide sequence ID" value="NZ_FOKU01000007.1"/>
</dbReference>
<name>A0A1M6V0U9_9FLAO</name>
<comment type="caution">
    <text evidence="3">The sequence shown here is derived from an EMBL/GenBank/DDBJ whole genome shotgun (WGS) entry which is preliminary data.</text>
</comment>
<dbReference type="Pfam" id="PF13480">
    <property type="entry name" value="Acetyltransf_6"/>
    <property type="match status" value="1"/>
</dbReference>
<dbReference type="Proteomes" id="UP000184031">
    <property type="component" value="Unassembled WGS sequence"/>
</dbReference>
<sequence>MFKGKHKLFRPLDFHESTLLHRKGASLFESLSNIFTGECIQFVETENTASKKDLDKPMLLSSMPGYMKGQYVLGGSLKVKTIKTFPGSLINLKAYPNYRSYLDMRFTGKQRAQFRSSKALLDHCFEIVHRVYFGAIDKTEYGRLFEALKEMHLARLAHKGCSDDTARMWALYRASAYQQILDQEACLSVVYHGDRPIAISLNFILGKVVHGFNRSFDMAYSKFGLGTIELLNMVEWCFGQGFEILDFMKGEYNYKNKFTDTPYCFTLQLVFGNNVWWPKLKGLSLYYSLSIFYTLYNVIRSVGLLKLWHTLSKRRNIKPQLNGQVHLRELEHTGQGPLEHDSIMVDWSEIACPNLRKAICDFCHKNKKPLKSINLFSFSETPSTIMLMEGSQMLLIMGNKDQNFRKSKL</sequence>
<evidence type="ECO:0000259" key="1">
    <source>
        <dbReference type="Pfam" id="PF13480"/>
    </source>
</evidence>
<protein>
    <submittedName>
        <fullName evidence="3">Acetyltransferase (GNAT) domain-containing protein</fullName>
    </submittedName>
</protein>
<dbReference type="SUPFAM" id="SSF55729">
    <property type="entry name" value="Acyl-CoA N-acyltransferases (Nat)"/>
    <property type="match status" value="1"/>
</dbReference>
<feature type="domain" description="BioF2-like acetyltransferase" evidence="1">
    <location>
        <begin position="109"/>
        <end position="255"/>
    </location>
</feature>
<dbReference type="AlphaFoldDB" id="A0A1M6V0U9"/>
<dbReference type="EMBL" id="FOKU01000007">
    <property type="protein sequence ID" value="SFC21539.1"/>
    <property type="molecule type" value="Genomic_DNA"/>
</dbReference>
<proteinExistence type="predicted"/>
<dbReference type="STRING" id="1055723.SAMN05216293_1854"/>
<dbReference type="EMBL" id="FRAT01000004">
    <property type="protein sequence ID" value="SHK75122.1"/>
    <property type="molecule type" value="Genomic_DNA"/>
</dbReference>
<dbReference type="Gene3D" id="3.40.630.30">
    <property type="match status" value="1"/>
</dbReference>